<evidence type="ECO:0000313" key="5">
    <source>
        <dbReference type="EMBL" id="MFC7279550.1"/>
    </source>
</evidence>
<dbReference type="Gene3D" id="3.40.50.150">
    <property type="entry name" value="Vaccinia Virus protein VP39"/>
    <property type="match status" value="1"/>
</dbReference>
<evidence type="ECO:0000313" key="6">
    <source>
        <dbReference type="Proteomes" id="UP001596548"/>
    </source>
</evidence>
<dbReference type="RefSeq" id="WP_378976975.1">
    <property type="nucleotide sequence ID" value="NZ_JBHTBJ010000053.1"/>
</dbReference>
<gene>
    <name evidence="5" type="ORF">ACFQS1_36775</name>
</gene>
<dbReference type="PANTHER" id="PTHR43464:SF19">
    <property type="entry name" value="UBIQUINONE BIOSYNTHESIS O-METHYLTRANSFERASE, MITOCHONDRIAL"/>
    <property type="match status" value="1"/>
</dbReference>
<name>A0ABW2I3Q6_9ACTN</name>
<protein>
    <submittedName>
        <fullName evidence="5">Class I SAM-dependent methyltransferase</fullName>
        <ecNumber evidence="5">2.1.1.222</ecNumber>
        <ecNumber evidence="5">2.1.1.64</ecNumber>
    </submittedName>
</protein>
<accession>A0ABW2I3Q6</accession>
<dbReference type="PANTHER" id="PTHR43464">
    <property type="entry name" value="METHYLTRANSFERASE"/>
    <property type="match status" value="1"/>
</dbReference>
<dbReference type="GO" id="GO:0061542">
    <property type="term" value="F:3-demethylubiquinol 3-O-methyltransferase activity"/>
    <property type="evidence" value="ECO:0007669"/>
    <property type="project" value="UniProtKB-EC"/>
</dbReference>
<dbReference type="GO" id="GO:0032259">
    <property type="term" value="P:methylation"/>
    <property type="evidence" value="ECO:0007669"/>
    <property type="project" value="UniProtKB-KW"/>
</dbReference>
<dbReference type="CDD" id="cd02440">
    <property type="entry name" value="AdoMet_MTases"/>
    <property type="match status" value="1"/>
</dbReference>
<dbReference type="InterPro" id="IPR013216">
    <property type="entry name" value="Methyltransf_11"/>
</dbReference>
<proteinExistence type="predicted"/>
<dbReference type="EMBL" id="JBHTBJ010000053">
    <property type="protein sequence ID" value="MFC7279550.1"/>
    <property type="molecule type" value="Genomic_DNA"/>
</dbReference>
<reference evidence="6" key="1">
    <citation type="journal article" date="2019" name="Int. J. Syst. Evol. Microbiol.">
        <title>The Global Catalogue of Microorganisms (GCM) 10K type strain sequencing project: providing services to taxonomists for standard genome sequencing and annotation.</title>
        <authorList>
            <consortium name="The Broad Institute Genomics Platform"/>
            <consortium name="The Broad Institute Genome Sequencing Center for Infectious Disease"/>
            <person name="Wu L."/>
            <person name="Ma J."/>
        </authorList>
    </citation>
    <scope>NUCLEOTIDE SEQUENCE [LARGE SCALE GENOMIC DNA]</scope>
    <source>
        <strain evidence="6">XZYJT-10</strain>
    </source>
</reference>
<keyword evidence="6" id="KW-1185">Reference proteome</keyword>
<evidence type="ECO:0000256" key="2">
    <source>
        <dbReference type="ARBA" id="ARBA00022679"/>
    </source>
</evidence>
<dbReference type="InterPro" id="IPR029063">
    <property type="entry name" value="SAM-dependent_MTases_sf"/>
</dbReference>
<evidence type="ECO:0000256" key="1">
    <source>
        <dbReference type="ARBA" id="ARBA00022603"/>
    </source>
</evidence>
<dbReference type="SUPFAM" id="SSF53335">
    <property type="entry name" value="S-adenosyl-L-methionine-dependent methyltransferases"/>
    <property type="match status" value="1"/>
</dbReference>
<sequence>MRQRPGYQGTGPGQFTPDGCAVDLYRRIPVRDEPQIIAAVKPPPATLLELGCGAGRVTRPLAELGYRVTAVDESAEMLAAVEGALDVRDGGPGIESVRSSIEDLALYRVFDIVWLSSFLVHAPDPEVRGRMLRACRRHVEPDGVVIVQREGAGWHTRIPRQNPIADGFSRVTASNDVGDGVREVHVEYDFPDAHWTQTFRSRPLTVEQFETALRDAGLFVERYLTPDGTWVAASPIA</sequence>
<keyword evidence="3" id="KW-0949">S-adenosyl-L-methionine</keyword>
<keyword evidence="2 5" id="KW-0808">Transferase</keyword>
<comment type="caution">
    <text evidence="5">The sequence shown here is derived from an EMBL/GenBank/DDBJ whole genome shotgun (WGS) entry which is preliminary data.</text>
</comment>
<evidence type="ECO:0000259" key="4">
    <source>
        <dbReference type="Pfam" id="PF08241"/>
    </source>
</evidence>
<dbReference type="EC" id="2.1.1.222" evidence="5"/>
<organism evidence="5 6">
    <name type="scientific">Paractinoplanes rhizophilus</name>
    <dbReference type="NCBI Taxonomy" id="1416877"/>
    <lineage>
        <taxon>Bacteria</taxon>
        <taxon>Bacillati</taxon>
        <taxon>Actinomycetota</taxon>
        <taxon>Actinomycetes</taxon>
        <taxon>Micromonosporales</taxon>
        <taxon>Micromonosporaceae</taxon>
        <taxon>Paractinoplanes</taxon>
    </lineage>
</organism>
<dbReference type="Proteomes" id="UP001596548">
    <property type="component" value="Unassembled WGS sequence"/>
</dbReference>
<evidence type="ECO:0000256" key="3">
    <source>
        <dbReference type="ARBA" id="ARBA00022691"/>
    </source>
</evidence>
<feature type="domain" description="Methyltransferase type 11" evidence="4">
    <location>
        <begin position="48"/>
        <end position="147"/>
    </location>
</feature>
<dbReference type="EC" id="2.1.1.64" evidence="5"/>
<keyword evidence="1 5" id="KW-0489">Methyltransferase</keyword>
<dbReference type="GO" id="GO:0102208">
    <property type="term" value="F:2-polyprenyl-6-hydroxyphenol methylase activity"/>
    <property type="evidence" value="ECO:0007669"/>
    <property type="project" value="UniProtKB-EC"/>
</dbReference>
<dbReference type="Pfam" id="PF08241">
    <property type="entry name" value="Methyltransf_11"/>
    <property type="match status" value="1"/>
</dbReference>